<evidence type="ECO:0000256" key="3">
    <source>
        <dbReference type="ARBA" id="ARBA00023242"/>
    </source>
</evidence>
<keyword evidence="7" id="KW-1185">Reference proteome</keyword>
<dbReference type="InterPro" id="IPR016024">
    <property type="entry name" value="ARM-type_fold"/>
</dbReference>
<dbReference type="PANTHER" id="PTHR18034:SF4">
    <property type="entry name" value="NUCLEOLAR MIF4G DOMAIN-CONTAINING PROTEIN 1"/>
    <property type="match status" value="1"/>
</dbReference>
<dbReference type="InterPro" id="IPR003891">
    <property type="entry name" value="Initiation_fac_eIF4g_MI"/>
</dbReference>
<dbReference type="GO" id="GO:0003723">
    <property type="term" value="F:RNA binding"/>
    <property type="evidence" value="ECO:0007669"/>
    <property type="project" value="InterPro"/>
</dbReference>
<organism evidence="6 7">
    <name type="scientific">Paraglomus occultum</name>
    <dbReference type="NCBI Taxonomy" id="144539"/>
    <lineage>
        <taxon>Eukaryota</taxon>
        <taxon>Fungi</taxon>
        <taxon>Fungi incertae sedis</taxon>
        <taxon>Mucoromycota</taxon>
        <taxon>Glomeromycotina</taxon>
        <taxon>Glomeromycetes</taxon>
        <taxon>Paraglomerales</taxon>
        <taxon>Paraglomeraceae</taxon>
        <taxon>Paraglomus</taxon>
    </lineage>
</organism>
<evidence type="ECO:0000259" key="5">
    <source>
        <dbReference type="SMART" id="SM00543"/>
    </source>
</evidence>
<dbReference type="GO" id="GO:0005730">
    <property type="term" value="C:nucleolus"/>
    <property type="evidence" value="ECO:0007669"/>
    <property type="project" value="UniProtKB-SubCell"/>
</dbReference>
<feature type="region of interest" description="Disordered" evidence="4">
    <location>
        <begin position="20"/>
        <end position="60"/>
    </location>
</feature>
<comment type="subcellular location">
    <subcellularLocation>
        <location evidence="1">Nucleus</location>
        <location evidence="1">Nucleolus</location>
    </subcellularLocation>
</comment>
<feature type="domain" description="MIF4G" evidence="5">
    <location>
        <begin position="87"/>
        <end position="292"/>
    </location>
</feature>
<dbReference type="Proteomes" id="UP000789572">
    <property type="component" value="Unassembled WGS sequence"/>
</dbReference>
<sequence length="579" mass="65839">EYESVDLDLVFDLILKVSNGEEDADDDDENEDLSDNEDYDTNSSTIATEAGKHSRSTDVDNKYIPPHLRAKAAEYNNERREQLSRLQKHILGLLNRLSEQNIEVILSSIEELYWKFPRHDVTATLSTLILNTISQKSGLIDQFVVTYAALVAGLYKIIGVDFCAHVVQELISDFTRYYDNSSSAMLDDDSTSTKEPINLITLTVELYNFQVVSCVLMYDLIRSFCKEMNELNVELLLKVLRNSGSQLRQDDPSALKEIIQLIQTAMTKTDPQRITSRARFMLETIVNLKNNKIKQNHSGNVEIVIRLKKFLGNMNKRWQVLATEPLRVSLEDIRNVETKGKWWLVGASWTTSDKNPSTTSSMDSTIHSASESLLALARKQKMNTDVRRSIFVVLLSSEDYVDAFERLMKLNLKDVQEREIPRVVLHCCGNCGETDVGGMELLKKSKGGGEQAKVDVRRVVNVAKLYAWLIIKKGISMRVLKTVTFTRLQPQTVLFFQLFFTDIFLLSQSLTYNHSSRDPTLIVEAFTDVLNNPILVQGIKFFLQQFVKDGEILDKEDEKEVVRFGCEVTKELLSCGLGD</sequence>
<dbReference type="Gene3D" id="1.25.40.180">
    <property type="match status" value="1"/>
</dbReference>
<gene>
    <name evidence="6" type="ORF">POCULU_LOCUS7873</name>
</gene>
<name>A0A9N9GGT3_9GLOM</name>
<feature type="compositionally biased region" description="Basic and acidic residues" evidence="4">
    <location>
        <begin position="50"/>
        <end position="60"/>
    </location>
</feature>
<feature type="compositionally biased region" description="Acidic residues" evidence="4">
    <location>
        <begin position="20"/>
        <end position="40"/>
    </location>
</feature>
<dbReference type="SUPFAM" id="SSF48371">
    <property type="entry name" value="ARM repeat"/>
    <property type="match status" value="1"/>
</dbReference>
<dbReference type="SMART" id="SM00543">
    <property type="entry name" value="MIF4G"/>
    <property type="match status" value="1"/>
</dbReference>
<feature type="non-terminal residue" evidence="6">
    <location>
        <position position="579"/>
    </location>
</feature>
<evidence type="ECO:0000256" key="1">
    <source>
        <dbReference type="ARBA" id="ARBA00004604"/>
    </source>
</evidence>
<evidence type="ECO:0000313" key="7">
    <source>
        <dbReference type="Proteomes" id="UP000789572"/>
    </source>
</evidence>
<dbReference type="GO" id="GO:0042274">
    <property type="term" value="P:ribosomal small subunit biogenesis"/>
    <property type="evidence" value="ECO:0007669"/>
    <property type="project" value="TreeGrafter"/>
</dbReference>
<dbReference type="EMBL" id="CAJVPJ010001978">
    <property type="protein sequence ID" value="CAG8609422.1"/>
    <property type="molecule type" value="Genomic_DNA"/>
</dbReference>
<comment type="caution">
    <text evidence="6">The sequence shown here is derived from an EMBL/GenBank/DDBJ whole genome shotgun (WGS) entry which is preliminary data.</text>
</comment>
<evidence type="ECO:0000313" key="6">
    <source>
        <dbReference type="EMBL" id="CAG8609422.1"/>
    </source>
</evidence>
<dbReference type="InterPro" id="IPR050781">
    <property type="entry name" value="CWC22_splicing_factor"/>
</dbReference>
<dbReference type="Pfam" id="PF02847">
    <property type="entry name" value="MA3"/>
    <property type="match status" value="1"/>
</dbReference>
<evidence type="ECO:0000256" key="2">
    <source>
        <dbReference type="ARBA" id="ARBA00006856"/>
    </source>
</evidence>
<dbReference type="AlphaFoldDB" id="A0A9N9GGT3"/>
<dbReference type="Pfam" id="PF02854">
    <property type="entry name" value="MIF4G"/>
    <property type="match status" value="1"/>
</dbReference>
<comment type="similarity">
    <text evidence="2">Belongs to the CWC22 family.</text>
</comment>
<proteinExistence type="inferred from homology"/>
<reference evidence="6" key="1">
    <citation type="submission" date="2021-06" db="EMBL/GenBank/DDBJ databases">
        <authorList>
            <person name="Kallberg Y."/>
            <person name="Tangrot J."/>
            <person name="Rosling A."/>
        </authorList>
    </citation>
    <scope>NUCLEOTIDE SEQUENCE</scope>
    <source>
        <strain evidence="6">IA702</strain>
    </source>
</reference>
<accession>A0A9N9GGT3</accession>
<dbReference type="InterPro" id="IPR003890">
    <property type="entry name" value="MIF4G-like_typ-3"/>
</dbReference>
<keyword evidence="3" id="KW-0539">Nucleus</keyword>
<protein>
    <submittedName>
        <fullName evidence="6">5922_t:CDS:1</fullName>
    </submittedName>
</protein>
<dbReference type="OrthoDB" id="361797at2759"/>
<evidence type="ECO:0000256" key="4">
    <source>
        <dbReference type="SAM" id="MobiDB-lite"/>
    </source>
</evidence>
<dbReference type="PANTHER" id="PTHR18034">
    <property type="entry name" value="CELL CYCLE CONTROL PROTEIN CWF22-RELATED"/>
    <property type="match status" value="1"/>
</dbReference>